<dbReference type="PIRSF" id="PIRSF007764">
    <property type="entry name" value="Sld5"/>
    <property type="match status" value="1"/>
</dbReference>
<name>A0A6A6J527_WESOR</name>
<dbReference type="PANTHER" id="PTHR21206:SF0">
    <property type="entry name" value="DNA REPLICATION COMPLEX GINS PROTEIN SLD5"/>
    <property type="match status" value="1"/>
</dbReference>
<evidence type="ECO:0000256" key="1">
    <source>
        <dbReference type="ARBA" id="ARBA00004123"/>
    </source>
</evidence>
<accession>A0A6A6J527</accession>
<proteinExistence type="inferred from homology"/>
<keyword evidence="4 6" id="KW-0235">DNA replication</keyword>
<organism evidence="9 10">
    <name type="scientific">Westerdykella ornata</name>
    <dbReference type="NCBI Taxonomy" id="318751"/>
    <lineage>
        <taxon>Eukaryota</taxon>
        <taxon>Fungi</taxon>
        <taxon>Dikarya</taxon>
        <taxon>Ascomycota</taxon>
        <taxon>Pezizomycotina</taxon>
        <taxon>Dothideomycetes</taxon>
        <taxon>Pleosporomycetidae</taxon>
        <taxon>Pleosporales</taxon>
        <taxon>Sporormiaceae</taxon>
        <taxon>Westerdykella</taxon>
    </lineage>
</organism>
<dbReference type="SUPFAM" id="SSF158573">
    <property type="entry name" value="GINS helical bundle-like"/>
    <property type="match status" value="1"/>
</dbReference>
<dbReference type="Pfam" id="PF16922">
    <property type="entry name" value="SLD5_C"/>
    <property type="match status" value="1"/>
</dbReference>
<dbReference type="CDD" id="cd11711">
    <property type="entry name" value="GINS_A_Sld5"/>
    <property type="match status" value="1"/>
</dbReference>
<evidence type="ECO:0000313" key="9">
    <source>
        <dbReference type="EMBL" id="KAF2271681.1"/>
    </source>
</evidence>
<dbReference type="Proteomes" id="UP000800097">
    <property type="component" value="Unassembled WGS sequence"/>
</dbReference>
<keyword evidence="5 6" id="KW-0539">Nucleus</keyword>
<evidence type="ECO:0000259" key="8">
    <source>
        <dbReference type="Pfam" id="PF16922"/>
    </source>
</evidence>
<evidence type="ECO:0000259" key="7">
    <source>
        <dbReference type="Pfam" id="PF05916"/>
    </source>
</evidence>
<dbReference type="GO" id="GO:0000727">
    <property type="term" value="P:double-strand break repair via break-induced replication"/>
    <property type="evidence" value="ECO:0007669"/>
    <property type="project" value="TreeGrafter"/>
</dbReference>
<dbReference type="Pfam" id="PF05916">
    <property type="entry name" value="Sld5"/>
    <property type="match status" value="1"/>
</dbReference>
<dbReference type="GO" id="GO:0006261">
    <property type="term" value="P:DNA-templated DNA replication"/>
    <property type="evidence" value="ECO:0007669"/>
    <property type="project" value="InterPro"/>
</dbReference>
<evidence type="ECO:0000256" key="2">
    <source>
        <dbReference type="ARBA" id="ARBA00008187"/>
    </source>
</evidence>
<dbReference type="InterPro" id="IPR036224">
    <property type="entry name" value="GINS_bundle-like_dom_sf"/>
</dbReference>
<dbReference type="GO" id="GO:0000811">
    <property type="term" value="C:GINS complex"/>
    <property type="evidence" value="ECO:0007669"/>
    <property type="project" value="UniProtKB-UniRule"/>
</dbReference>
<evidence type="ECO:0000256" key="3">
    <source>
        <dbReference type="ARBA" id="ARBA00014804"/>
    </source>
</evidence>
<dbReference type="GeneID" id="54555675"/>
<dbReference type="InterPro" id="IPR021151">
    <property type="entry name" value="GINS_A"/>
</dbReference>
<dbReference type="RefSeq" id="XP_033649220.1">
    <property type="nucleotide sequence ID" value="XM_033802500.1"/>
</dbReference>
<evidence type="ECO:0000256" key="6">
    <source>
        <dbReference type="PIRNR" id="PIRNR007764"/>
    </source>
</evidence>
<dbReference type="InterPro" id="IPR038749">
    <property type="entry name" value="Sld5_GINS_A"/>
</dbReference>
<dbReference type="CDD" id="cd21692">
    <property type="entry name" value="GINS_B_Sld5"/>
    <property type="match status" value="1"/>
</dbReference>
<reference evidence="9" key="1">
    <citation type="journal article" date="2020" name="Stud. Mycol.">
        <title>101 Dothideomycetes genomes: a test case for predicting lifestyles and emergence of pathogens.</title>
        <authorList>
            <person name="Haridas S."/>
            <person name="Albert R."/>
            <person name="Binder M."/>
            <person name="Bloem J."/>
            <person name="Labutti K."/>
            <person name="Salamov A."/>
            <person name="Andreopoulos B."/>
            <person name="Baker S."/>
            <person name="Barry K."/>
            <person name="Bills G."/>
            <person name="Bluhm B."/>
            <person name="Cannon C."/>
            <person name="Castanera R."/>
            <person name="Culley D."/>
            <person name="Daum C."/>
            <person name="Ezra D."/>
            <person name="Gonzalez J."/>
            <person name="Henrissat B."/>
            <person name="Kuo A."/>
            <person name="Liang C."/>
            <person name="Lipzen A."/>
            <person name="Lutzoni F."/>
            <person name="Magnuson J."/>
            <person name="Mondo S."/>
            <person name="Nolan M."/>
            <person name="Ohm R."/>
            <person name="Pangilinan J."/>
            <person name="Park H.-J."/>
            <person name="Ramirez L."/>
            <person name="Alfaro M."/>
            <person name="Sun H."/>
            <person name="Tritt A."/>
            <person name="Yoshinaga Y."/>
            <person name="Zwiers L.-H."/>
            <person name="Turgeon B."/>
            <person name="Goodwin S."/>
            <person name="Spatafora J."/>
            <person name="Crous P."/>
            <person name="Grigoriev I."/>
        </authorList>
    </citation>
    <scope>NUCLEOTIDE SEQUENCE</scope>
    <source>
        <strain evidence="9">CBS 379.55</strain>
    </source>
</reference>
<comment type="function">
    <text evidence="6">The GINS complex plays an essential role in the initiation of DNA replication.</text>
</comment>
<gene>
    <name evidence="9" type="ORF">EI97DRAFT_497114</name>
</gene>
<dbReference type="Gene3D" id="3.40.5.60">
    <property type="match status" value="1"/>
</dbReference>
<evidence type="ECO:0000313" key="10">
    <source>
        <dbReference type="Proteomes" id="UP000800097"/>
    </source>
</evidence>
<dbReference type="EMBL" id="ML986535">
    <property type="protein sequence ID" value="KAF2271681.1"/>
    <property type="molecule type" value="Genomic_DNA"/>
</dbReference>
<dbReference type="InterPro" id="IPR008591">
    <property type="entry name" value="GINS_Sld5"/>
</dbReference>
<dbReference type="InterPro" id="IPR031633">
    <property type="entry name" value="SLD5_C"/>
</dbReference>
<evidence type="ECO:0000256" key="4">
    <source>
        <dbReference type="ARBA" id="ARBA00022705"/>
    </source>
</evidence>
<dbReference type="AlphaFoldDB" id="A0A6A6J527"/>
<feature type="domain" description="DNA replication complex GINS protein SLD5 C-terminal" evidence="8">
    <location>
        <begin position="165"/>
        <end position="219"/>
    </location>
</feature>
<dbReference type="OrthoDB" id="338231at2759"/>
<keyword evidence="10" id="KW-1185">Reference proteome</keyword>
<protein>
    <recommendedName>
        <fullName evidence="3 6">DNA replication complex GINS protein SLD5</fullName>
    </recommendedName>
</protein>
<dbReference type="SUPFAM" id="SSF160059">
    <property type="entry name" value="PriA/YqbF domain"/>
    <property type="match status" value="1"/>
</dbReference>
<comment type="subcellular location">
    <subcellularLocation>
        <location evidence="1 6">Nucleus</location>
    </subcellularLocation>
</comment>
<dbReference type="PANTHER" id="PTHR21206">
    <property type="entry name" value="SLD5 PROTEIN"/>
    <property type="match status" value="1"/>
</dbReference>
<sequence length="219" mass="24764">MDIDDLLAEVSAGAIPQQQRDLQELTRAWVAERCAPEILEWPENLMGRVLGRIRKQIELVEEQTGDMDAKTNFKLIIVQTELERFKFLVRSFLRARIKKIDAHPHHLLSLLPTNPRLLSPSEQQYLTAHQSLLSAHYAASFLSQFPAPLQKLDDTTGGVSMIDRPDTQSAVFARALRDCEVWSEGGGEGARVRMRRGDVWVVRWGGVRAAVERGDVELI</sequence>
<feature type="domain" description="GINS subunit" evidence="7">
    <location>
        <begin position="62"/>
        <end position="139"/>
    </location>
</feature>
<dbReference type="Gene3D" id="1.20.58.1030">
    <property type="match status" value="1"/>
</dbReference>
<comment type="similarity">
    <text evidence="2 6">Belongs to the GINS4/SLD5 family.</text>
</comment>
<evidence type="ECO:0000256" key="5">
    <source>
        <dbReference type="ARBA" id="ARBA00023242"/>
    </source>
</evidence>